<dbReference type="InterPro" id="IPR053026">
    <property type="entry name" value="CDC42_GEF"/>
</dbReference>
<dbReference type="GO" id="GO:0030010">
    <property type="term" value="P:establishment of cell polarity"/>
    <property type="evidence" value="ECO:0007669"/>
    <property type="project" value="TreeGrafter"/>
</dbReference>
<dbReference type="GO" id="GO:0043332">
    <property type="term" value="C:mating projection tip"/>
    <property type="evidence" value="ECO:0007669"/>
    <property type="project" value="TreeGrafter"/>
</dbReference>
<proteinExistence type="predicted"/>
<dbReference type="HOGENOM" id="CLU_007879_0_0_1"/>
<dbReference type="Pfam" id="PF06395">
    <property type="entry name" value="CDC24"/>
    <property type="match status" value="1"/>
</dbReference>
<feature type="compositionally biased region" description="Basic and acidic residues" evidence="1">
    <location>
        <begin position="774"/>
        <end position="783"/>
    </location>
</feature>
<dbReference type="Proteomes" id="UP000054097">
    <property type="component" value="Unassembled WGS sequence"/>
</dbReference>
<dbReference type="SMART" id="SM00325">
    <property type="entry name" value="RhoGEF"/>
    <property type="match status" value="1"/>
</dbReference>
<dbReference type="Gene3D" id="2.30.29.30">
    <property type="entry name" value="Pleckstrin-homology domain (PH domain)/Phosphotyrosine-binding domain (PTB)"/>
    <property type="match status" value="1"/>
</dbReference>
<dbReference type="InterPro" id="IPR001849">
    <property type="entry name" value="PH_domain"/>
</dbReference>
<feature type="compositionally biased region" description="Polar residues" evidence="1">
    <location>
        <begin position="884"/>
        <end position="909"/>
    </location>
</feature>
<dbReference type="Gene3D" id="1.20.900.10">
    <property type="entry name" value="Dbl homology (DH) domain"/>
    <property type="match status" value="1"/>
</dbReference>
<dbReference type="CDD" id="cd13246">
    <property type="entry name" value="PH_Scd1"/>
    <property type="match status" value="1"/>
</dbReference>
<dbReference type="CDD" id="cd00160">
    <property type="entry name" value="RhoGEF"/>
    <property type="match status" value="1"/>
</dbReference>
<dbReference type="AlphaFoldDB" id="A0A0C3B384"/>
<dbReference type="Pfam" id="PF00564">
    <property type="entry name" value="PB1"/>
    <property type="match status" value="1"/>
</dbReference>
<reference evidence="4 5" key="1">
    <citation type="submission" date="2014-04" db="EMBL/GenBank/DDBJ databases">
        <authorList>
            <consortium name="DOE Joint Genome Institute"/>
            <person name="Kuo A."/>
            <person name="Zuccaro A."/>
            <person name="Kohler A."/>
            <person name="Nagy L.G."/>
            <person name="Floudas D."/>
            <person name="Copeland A."/>
            <person name="Barry K.W."/>
            <person name="Cichocki N."/>
            <person name="Veneault-Fourrey C."/>
            <person name="LaButti K."/>
            <person name="Lindquist E.A."/>
            <person name="Lipzen A."/>
            <person name="Lundell T."/>
            <person name="Morin E."/>
            <person name="Murat C."/>
            <person name="Sun H."/>
            <person name="Tunlid A."/>
            <person name="Henrissat B."/>
            <person name="Grigoriev I.V."/>
            <person name="Hibbett D.S."/>
            <person name="Martin F."/>
            <person name="Nordberg H.P."/>
            <person name="Cantor M.N."/>
            <person name="Hua S.X."/>
        </authorList>
    </citation>
    <scope>NUCLEOTIDE SEQUENCE [LARGE SCALE GENOMIC DNA]</scope>
    <source>
        <strain evidence="4 5">MAFF 305830</strain>
    </source>
</reference>
<evidence type="ECO:0000259" key="2">
    <source>
        <dbReference type="PROSITE" id="PS50010"/>
    </source>
</evidence>
<dbReference type="Pfam" id="PF15411">
    <property type="entry name" value="PH_10"/>
    <property type="match status" value="1"/>
</dbReference>
<dbReference type="GO" id="GO:0005737">
    <property type="term" value="C:cytoplasm"/>
    <property type="evidence" value="ECO:0007669"/>
    <property type="project" value="TreeGrafter"/>
</dbReference>
<feature type="compositionally biased region" description="Polar residues" evidence="1">
    <location>
        <begin position="925"/>
        <end position="937"/>
    </location>
</feature>
<dbReference type="PANTHER" id="PTHR47339:SF1">
    <property type="entry name" value="CELL DIVISION CONTROL PROTEIN 24"/>
    <property type="match status" value="1"/>
</dbReference>
<dbReference type="SMART" id="SM00233">
    <property type="entry name" value="PH"/>
    <property type="match status" value="1"/>
</dbReference>
<dbReference type="InterPro" id="IPR035899">
    <property type="entry name" value="DBL_dom_sf"/>
</dbReference>
<feature type="domain" description="PB1" evidence="3">
    <location>
        <begin position="946"/>
        <end position="1033"/>
    </location>
</feature>
<dbReference type="InterPro" id="IPR000270">
    <property type="entry name" value="PB1_dom"/>
</dbReference>
<dbReference type="SUPFAM" id="SSF48065">
    <property type="entry name" value="DBL homology domain (DH-domain)"/>
    <property type="match status" value="1"/>
</dbReference>
<feature type="region of interest" description="Disordered" evidence="1">
    <location>
        <begin position="774"/>
        <end position="945"/>
    </location>
</feature>
<dbReference type="SMART" id="SM00666">
    <property type="entry name" value="PB1"/>
    <property type="match status" value="1"/>
</dbReference>
<dbReference type="SUPFAM" id="SSF54277">
    <property type="entry name" value="CAD &amp; PB1 domains"/>
    <property type="match status" value="1"/>
</dbReference>
<feature type="region of interest" description="Disordered" evidence="1">
    <location>
        <begin position="574"/>
        <end position="761"/>
    </location>
</feature>
<organism evidence="4 5">
    <name type="scientific">Serendipita vermifera MAFF 305830</name>
    <dbReference type="NCBI Taxonomy" id="933852"/>
    <lineage>
        <taxon>Eukaryota</taxon>
        <taxon>Fungi</taxon>
        <taxon>Dikarya</taxon>
        <taxon>Basidiomycota</taxon>
        <taxon>Agaricomycotina</taxon>
        <taxon>Agaricomycetes</taxon>
        <taxon>Sebacinales</taxon>
        <taxon>Serendipitaceae</taxon>
        <taxon>Serendipita</taxon>
    </lineage>
</organism>
<feature type="compositionally biased region" description="Polar residues" evidence="1">
    <location>
        <begin position="784"/>
        <end position="797"/>
    </location>
</feature>
<evidence type="ECO:0008006" key="6">
    <source>
        <dbReference type="Google" id="ProtNLM"/>
    </source>
</evidence>
<feature type="compositionally biased region" description="Polar residues" evidence="1">
    <location>
        <begin position="636"/>
        <end position="646"/>
    </location>
</feature>
<dbReference type="STRING" id="933852.A0A0C3B384"/>
<dbReference type="CDD" id="cd05992">
    <property type="entry name" value="PB1"/>
    <property type="match status" value="1"/>
</dbReference>
<dbReference type="InterPro" id="IPR010481">
    <property type="entry name" value="Cdc24/Scd1_N"/>
</dbReference>
<feature type="compositionally biased region" description="Basic and acidic residues" evidence="1">
    <location>
        <begin position="690"/>
        <end position="705"/>
    </location>
</feature>
<accession>A0A0C3B384</accession>
<evidence type="ECO:0000256" key="1">
    <source>
        <dbReference type="SAM" id="MobiDB-lite"/>
    </source>
</evidence>
<gene>
    <name evidence="4" type="ORF">M408DRAFT_64911</name>
</gene>
<protein>
    <recommendedName>
        <fullName evidence="6">DH domain-containing protein</fullName>
    </recommendedName>
</protein>
<feature type="region of interest" description="Disordered" evidence="1">
    <location>
        <begin position="473"/>
        <end position="499"/>
    </location>
</feature>
<dbReference type="GO" id="GO:0000935">
    <property type="term" value="C:division septum"/>
    <property type="evidence" value="ECO:0007669"/>
    <property type="project" value="TreeGrafter"/>
</dbReference>
<dbReference type="Gene3D" id="3.10.20.90">
    <property type="entry name" value="Phosphatidylinositol 3-kinase Catalytic Subunit, Chain A, domain 1"/>
    <property type="match status" value="1"/>
</dbReference>
<dbReference type="PROSITE" id="PS50010">
    <property type="entry name" value="DH_2"/>
    <property type="match status" value="1"/>
</dbReference>
<reference evidence="5" key="2">
    <citation type="submission" date="2015-01" db="EMBL/GenBank/DDBJ databases">
        <title>Evolutionary Origins and Diversification of the Mycorrhizal Mutualists.</title>
        <authorList>
            <consortium name="DOE Joint Genome Institute"/>
            <consortium name="Mycorrhizal Genomics Consortium"/>
            <person name="Kohler A."/>
            <person name="Kuo A."/>
            <person name="Nagy L.G."/>
            <person name="Floudas D."/>
            <person name="Copeland A."/>
            <person name="Barry K.W."/>
            <person name="Cichocki N."/>
            <person name="Veneault-Fourrey C."/>
            <person name="LaButti K."/>
            <person name="Lindquist E.A."/>
            <person name="Lipzen A."/>
            <person name="Lundell T."/>
            <person name="Morin E."/>
            <person name="Murat C."/>
            <person name="Riley R."/>
            <person name="Ohm R."/>
            <person name="Sun H."/>
            <person name="Tunlid A."/>
            <person name="Henrissat B."/>
            <person name="Grigoriev I.V."/>
            <person name="Hibbett D.S."/>
            <person name="Martin F."/>
        </authorList>
    </citation>
    <scope>NUCLEOTIDE SEQUENCE [LARGE SCALE GENOMIC DNA]</scope>
    <source>
        <strain evidence="5">MAFF 305830</strain>
    </source>
</reference>
<dbReference type="InterPro" id="IPR033511">
    <property type="entry name" value="Cdc24/Scd1_PH_dom"/>
</dbReference>
<dbReference type="PROSITE" id="PS51745">
    <property type="entry name" value="PB1"/>
    <property type="match status" value="1"/>
</dbReference>
<feature type="compositionally biased region" description="Polar residues" evidence="1">
    <location>
        <begin position="586"/>
        <end position="613"/>
    </location>
</feature>
<evidence type="ECO:0000313" key="4">
    <source>
        <dbReference type="EMBL" id="KIM31295.1"/>
    </source>
</evidence>
<dbReference type="PANTHER" id="PTHR47339">
    <property type="entry name" value="CELL DIVISION CONTROL PROTEIN 24"/>
    <property type="match status" value="1"/>
</dbReference>
<feature type="domain" description="DH" evidence="2">
    <location>
        <begin position="229"/>
        <end position="403"/>
    </location>
</feature>
<dbReference type="GO" id="GO:0005634">
    <property type="term" value="C:nucleus"/>
    <property type="evidence" value="ECO:0007669"/>
    <property type="project" value="TreeGrafter"/>
</dbReference>
<dbReference type="GO" id="GO:0005085">
    <property type="term" value="F:guanyl-nucleotide exchange factor activity"/>
    <property type="evidence" value="ECO:0007669"/>
    <property type="project" value="InterPro"/>
</dbReference>
<dbReference type="EMBL" id="KN824282">
    <property type="protein sequence ID" value="KIM31295.1"/>
    <property type="molecule type" value="Genomic_DNA"/>
</dbReference>
<feature type="compositionally biased region" description="Polar residues" evidence="1">
    <location>
        <begin position="731"/>
        <end position="746"/>
    </location>
</feature>
<evidence type="ECO:0000259" key="3">
    <source>
        <dbReference type="PROSITE" id="PS51745"/>
    </source>
</evidence>
<feature type="compositionally biased region" description="Polar residues" evidence="1">
    <location>
        <begin position="477"/>
        <end position="489"/>
    </location>
</feature>
<feature type="compositionally biased region" description="Polar residues" evidence="1">
    <location>
        <begin position="706"/>
        <end position="723"/>
    </location>
</feature>
<name>A0A0C3B384_SERVB</name>
<dbReference type="Pfam" id="PF00621">
    <property type="entry name" value="RhoGEF"/>
    <property type="match status" value="1"/>
</dbReference>
<dbReference type="SUPFAM" id="SSF50729">
    <property type="entry name" value="PH domain-like"/>
    <property type="match status" value="1"/>
</dbReference>
<feature type="compositionally biased region" description="Low complexity" evidence="1">
    <location>
        <begin position="822"/>
        <end position="835"/>
    </location>
</feature>
<evidence type="ECO:0000313" key="5">
    <source>
        <dbReference type="Proteomes" id="UP000054097"/>
    </source>
</evidence>
<keyword evidence="5" id="KW-1185">Reference proteome</keyword>
<sequence length="1033" mass="114769">MNGNARKKSINSSSGMLADTTTIQIDTPVAMNTMLNKQAATSLYQECLTLRNKLLRIHDFAPYLALIDHHSELANLDVVHRLWHCLALGTPLCFLYNLLDLPLTDRLAVNTDPEDIDIYEQDPDAALKTKKKAAAFFIMGISKLKNNGQWQEGIELFTVTELTNLDNKDTNGFVKVVATTAHLLTKLPEHVWMPEVESPPFSAQDEANRDLRDLGEEGTLKPANAQEMDRNNVIRELIETERKYIQDLEHMHNYAKLLMSQDIVDQDTIHHLFPGLNKLLDFQRKFSIELEQQYELPWEQQRWGRCFSSNETNFGVYEPYCANYTNASELILAEEPHLSILSHVINPKSELPAFLIKPIQRICKYPLLLESLVKRCPSSHEFYDELVEGAAACKRVTDKVNEAQRRAENVATVKLLERRVEDWKGHALSNFGELLLDDVFMVTKSEVDREYHVFLFEKIILCCKDATAPNPNRKVGKSNSILKKQSTSGPPQPGGLLAGGAAAAKKKTTPLLLKGRIFLNNVTQATPNNRAGSYALQVWWRGDDDLEYFTLRCRTEEQVKQWETVITRMVAEVQSKREERHRTAPSHHTQYDRQSAASSVSTLPAYTPSASQAHQRRTLGSYPDEKAHYGGYSHQPPYSAQNNWSNGGFDDRDDEYDDDARYPNGPMSAGAYPSSGRETPLGPGNTRSRAVSDREYYDRPRRGTEDSASYQQWRQQQNGSVASTRPPMGSRQPSQASGGSMQSEMSFGNGVGHRPPQPMLRTQLSSGRLRSQYEERGGYDDGTPRNQASSRTRVVSNPSSSHAHHHSHHAAPPVPIAPQWTGSSQSSGSGGVDSSRIAAGPSRERLTSITRNGSSLAMVRPISGGSSDTGDSSEHSPENGAGIHTTSGGTLRGSRSQIFNGHSNSPSYGQNGGYAPNSNGGAGYNVQSPVHGQNNRGVPTGDAGPPVKIKVYWLDDLFVIMVPRTTGFNELVQRVQKKIRLCGGGNTEGPLRLKYDDEDGDRISLSTDEELQMAFDMSISRSNGQGQLTLRVH</sequence>
<dbReference type="InterPro" id="IPR000219">
    <property type="entry name" value="DH_dom"/>
</dbReference>
<dbReference type="InterPro" id="IPR053793">
    <property type="entry name" value="PB1-like"/>
</dbReference>
<dbReference type="OrthoDB" id="1594986at2759"/>
<dbReference type="GO" id="GO:0031106">
    <property type="term" value="P:septin ring organization"/>
    <property type="evidence" value="ECO:0007669"/>
    <property type="project" value="TreeGrafter"/>
</dbReference>
<dbReference type="InterPro" id="IPR011993">
    <property type="entry name" value="PH-like_dom_sf"/>
</dbReference>